<dbReference type="NCBIfam" id="TIGR01733">
    <property type="entry name" value="AA-adenyl-dom"/>
    <property type="match status" value="3"/>
</dbReference>
<dbReference type="SMART" id="SM00823">
    <property type="entry name" value="PKS_PP"/>
    <property type="match status" value="3"/>
</dbReference>
<dbReference type="Pfam" id="PF00501">
    <property type="entry name" value="AMP-binding"/>
    <property type="match status" value="3"/>
</dbReference>
<dbReference type="Pfam" id="PF00550">
    <property type="entry name" value="PP-binding"/>
    <property type="match status" value="3"/>
</dbReference>
<dbReference type="PANTHER" id="PTHR45527:SF1">
    <property type="entry name" value="FATTY ACID SYNTHASE"/>
    <property type="match status" value="1"/>
</dbReference>
<dbReference type="InterPro" id="IPR001242">
    <property type="entry name" value="Condensation_dom"/>
</dbReference>
<dbReference type="CDD" id="cd19534">
    <property type="entry name" value="E_NRPS"/>
    <property type="match status" value="1"/>
</dbReference>
<feature type="region of interest" description="Disordered" evidence="5">
    <location>
        <begin position="2233"/>
        <end position="2266"/>
    </location>
</feature>
<dbReference type="InterPro" id="IPR009081">
    <property type="entry name" value="PP-bd_ACP"/>
</dbReference>
<dbReference type="Proteomes" id="UP001064933">
    <property type="component" value="Chromosome"/>
</dbReference>
<feature type="domain" description="Carrier" evidence="6">
    <location>
        <begin position="2154"/>
        <end position="2228"/>
    </location>
</feature>
<dbReference type="NCBIfam" id="TIGR01720">
    <property type="entry name" value="NRPS-para261"/>
    <property type="match status" value="1"/>
</dbReference>
<dbReference type="InterPro" id="IPR000873">
    <property type="entry name" value="AMP-dep_synth/lig_dom"/>
</dbReference>
<dbReference type="InterPro" id="IPR036736">
    <property type="entry name" value="ACP-like_sf"/>
</dbReference>
<keyword evidence="2" id="KW-0596">Phosphopantetheine</keyword>
<evidence type="ECO:0000259" key="6">
    <source>
        <dbReference type="PROSITE" id="PS50075"/>
    </source>
</evidence>
<dbReference type="Gene3D" id="3.30.559.30">
    <property type="entry name" value="Nonribosomal peptide synthetase, condensation domain"/>
    <property type="match status" value="4"/>
</dbReference>
<dbReference type="EMBL" id="CP104562">
    <property type="protein sequence ID" value="UXH76220.1"/>
    <property type="molecule type" value="Genomic_DNA"/>
</dbReference>
<dbReference type="Gene3D" id="3.30.559.10">
    <property type="entry name" value="Chloramphenicol acetyltransferase-like domain"/>
    <property type="match status" value="4"/>
</dbReference>
<dbReference type="SUPFAM" id="SSF52777">
    <property type="entry name" value="CoA-dependent acyltransferases"/>
    <property type="match status" value="8"/>
</dbReference>
<dbReference type="InterPro" id="IPR045851">
    <property type="entry name" value="AMP-bd_C_sf"/>
</dbReference>
<dbReference type="Gene3D" id="1.10.1200.10">
    <property type="entry name" value="ACP-like"/>
    <property type="match status" value="3"/>
</dbReference>
<dbReference type="Gene3D" id="2.30.38.10">
    <property type="entry name" value="Luciferase, Domain 3"/>
    <property type="match status" value="3"/>
</dbReference>
<evidence type="ECO:0000313" key="8">
    <source>
        <dbReference type="Proteomes" id="UP001064933"/>
    </source>
</evidence>
<keyword evidence="3" id="KW-0597">Phosphoprotein</keyword>
<evidence type="ECO:0000256" key="2">
    <source>
        <dbReference type="ARBA" id="ARBA00022450"/>
    </source>
</evidence>
<accession>A0ABY6AYR0</accession>
<dbReference type="SUPFAM" id="SSF56801">
    <property type="entry name" value="Acetyl-CoA synthetase-like"/>
    <property type="match status" value="3"/>
</dbReference>
<sequence length="3814" mass="416459">MTILDKNDAATVATRAVGAPHDARRALAERFAQLPAERQRGFLQALKAQGIDFALLPIVRAASRDARPLSHAQLRQWFLWSLEPQSTAYHLSRVLLLQGSLDVAALRASFAALVDRHESLRTSFHADPQGVVGQRVHEAAECALDIPLIDLSAQDDPAGDLEALTRRRAQALVSCPFDLGAAPLLRVALLRQSAQRHVLVVVLHHIVSDGWSMKVIVDEFMAMYRARVRGETLTLPPLPIQYADYAAWQRHWLEAGEAERQLAYWTDRLGGEQPVLQLPADHTRRPDGRYTAAHQTVTVPERVVNAVRRRAIDHGTTLFTALLAAYQAVLGRHAGWTDVRVGVPVANRQRQETEGVVGFFVNTQVLSNRIDGRMTLREVLEHAKEAALGAQAHPDLPFEQLVDALQPERSLGIHPLFQVMFNHGHGGTTAQAALPGLTVQADAAGEQAAQFELMLTTTEQPDGTLRASLAYAAELFEPTTIERLARHWVAMVEAMAEVPETPVGEVVLMSAAEWEALTRLSVNASPVAPPVPVHRLIEQQAAADPDAPALVFGTHTLSRGELNRRANRLARRLIGLGVGPDTRVGLAVERSLEMMVGVLAILKAGGAYVPLDPELPAERLAYMLQDSGVALVLTQPHLRERLSEGAGRVWIDIDLAALADVIVDSDSDIKAKTSAKGDASDDENPEVDLHGEHLAYVIYTSGSTGRPKGAANRHLSLHNRLAWMQQAYALDRSDTVLQKTPLSFDVSVWELFWALAEGARLAIAAPGDHRDPARLVALIQAHQVTTLHFVPSMLQAFLAHEGIEACTGLRRLICSGEALPVEAQNGVFRRLPGVGLFNLYGPTEAAIDVTHWTCRDDGRSQVPIGAPLTGLSTWVLDGDLNPVPEGVPGELYLGGVGLARGYHGRPGLTAERFVAHPLATDGSRLYRTGDLVRWQGQGQGQLDYLGRTDHQVKIRGLRIELGEIEAQLLAQPGLREAVVVAQRLPTGDRLVAYVSAQPGNDTTPEVASLREALGRVLPEYMVPAVIMVLDQLPLNPSGKVDRRALPAPEVPLRGGDDAPVGEVEQTVAAIWAELIGVPQVGRQDHFFELGGHSLLAIQLRARLLQAGWQAEMRDLFLHPRLADFAAVLTRSAATPSHRDERAATIPVGCPALEPGMLPLMDLEPDELRLIEAAVPGGAANIQDLYPLAPLQEGLLFHHLMQEQGDAYLISLLLRFDTQPRLLRFIEALNQVIARHDILRTAVLWEGLRMPVQVVCREAPLTLDWLTIDPEDQAAGRAAERLAAHVDRRRFRIDVRQAPLVRAIAVHDSTSDQWLLQLPSHHLVLDHTAEKLMIEEIALILQGRQAALPEPVPYRRYVAQARNGLSTEAHEAFFRSRLGDMDELTAPFGQVDARLDGSTQEECRVTLPEALSSRLREQAQRQGVSAATLFHLAWALVLGRTSARDDVVLGTVLFGRMQGGEDTHRAMGMFINTLPLRVRLHGRSVAQALRETHEHLTELLHHEHAPLALAQRCSGLPAGTPLFASLLNYRHSGPRRTDDGQDAVWEGITLAAAKERTNYPFTLSVNDRGAVFELVLQVETSVPVDRMAGYLDTAVRGLVQALSDGGDRPLHTLLLLDPAEQETLSRWSQGPGIVAPPVPVHRLIEQQAAADPDAPALVFGTHTLSRGELNRRANRLARRLIGLGVGPDTRVGLAVERSLEMMVGVLAILKAGGAYVPLDPELPAERLAYMLQDSGVALVLTQPHLRERLSEGAGRVWIDIDLAALAEVVGSHEPSDDYNPEVDLHGEHLAYVIYTSGSTGRPKGAANRHLALHNRLAWMQQAYALDRSDTVLQKTPLSFDVSVWELFWALAEGARLAIAAPGDHRDPARLVALIQAHQVTTLHFVPSMLQAFLAHEGIEACTGLRRLICSGEALPVEAQNGVFRRLPGVGLFNLYGPTEAAIDVTHWTCRDDGRSQVPIGAPLTGLSTWVLDGDLNPVPAGVPGELYLGGVGLARGYHGRPGLTAERFVAHPLATDGSRLYRTGDLVRWQGQGQGQGQLDYLGRTDHQVKIRGLRIELGEIEAQLLAQPGLREAVVVAQRLPTGDRLVAYVSAQPGNDTTPEVASLREALGRVLPDYMVPAVIMVLDQLPLNPSGKVDRRALPAASLISSVGHEPPQGEAEEAIADVWAEVLNTTPVGRHDNFFEVGGDSILSLQIISRLRRRGWLLTPRQVFELQTIARLAEVAGCAPAVPTSVMPLPPSTSSPTRTASEAGPASEGSTPDSPAGQLLKELGETALTALGIDLLQIEEVYPLVPTQEGMLLHSVEAPDSGLYVNQLSVEVRHLDTDRLEAAWQVMVARHPMLRTAVLWQPGMARPLQLVLREVHARVERLDWRRTGGRVADVCRAALTRPVDWLRPPLSQVTVIQLAEDRHHLVWTRHHLLSDGWSDARLMAEWLRCYAGEALPPPPPRYGEFVRWLQRQDPGAPQAFWSGLLASMDGPTLLAEANRAVPGRSGFHKLYTRFDPDRTSALQAFSRRERVTVNTLVQAAWAVVLHRHTGRDQVVFGATVAGRPAALPGAEEMLGLFINTLPVPVRWQAGQRVGEYLRAVQDLNLRIRDHEQVALADVQRWAGSSGRPLFDSIIVFENAPIDQTLRALGQYGLAFAEIGGEGLTGYAMDLQVVVGDQLMIEYCYGRREIEDRFAETLRAEMAQLLEEMAADADRPLGELPWWDARPLQGLGASPQDLTRVPQGPQRPVAVHRLIERQAAERGEAIALLCGDAELRYAELNARANRLARRLLRLGLGREARVGVALERSLDSIVALLAVLKAGAAYVPLDPAYPPERLAYMLKDSGASLLLTQRGLLSRLPTADRWTIVTMEEMQVASDVPVQGAAAPDDPEAANLALVDHADQLAYVIYTSGSTGQPKGVAVTHGPLAMHCLATAALYGLTPAACELHFMSFSFDGAHERWLTPLCIGAALALRDNELWTAEQTTDALHRYRVTHAAFPPAYLGQIADWAALQGDAPAVELYVFGGEAMPKAGYDKVCRHLRPRDLINGYGPTECVITPLIWKSAASEGFDCAYAPIGKPVGDRRIQVLDPDLQPVPAGVVGELYVGGYGLARGYLGRAGLTAQRFVADPFDPAGGRLYRTGDLVREMADGHIEYIGRADHQVKIRGFRIELGEIEACLAQVPGVREAAVVAREGGSGRQLVAYVAGTTEAGEAGEGRERDGAALLARIRQQVAQTLPEHMAPAQVVLLPRLPRLISGKLDRAALPDSAASAESTHRAPRNELERRLVAIWQEVLGLEQIGIGDNFFELGGDSILSLQVISRVRQARLGVSLRLRDLIRHQTIDGLAAAMVAAAAEVAPPTLAQNLAPAPSPSASASGDIPLTPIQRWFFEEPIPNRHHYNQSVMLQAPAWLDDDRLRRVISRLTHHHAGLRRRFTRDAAGGWRQQEDAADAADSAGVAAAASAEVLWTREVASAEEIRREADRAQRSLNLEQGPLWRVLHLRHEDGSARLLIAVHHLTIDGVSWRVLLDDLQTLYLGLSAGHEPMLPDPGAEFRDWAQHLQGWAGSAALAAERPHWQRELADLPELPRDDPQAVGLVQDRRTASVSLEPALTQQLLRRVPAIHGGVGIDALLLTALGRTLSTWTGHSEALVLLEGHGREGDQADLDLSRTLGWFTSAYPVRLRGHDQDWPQAVAAVAAHLRGVPNRGIGFGVLRYLHAEAAVRDALSTVRPGIAFNYLGQFDQALKTGAGFTRSRDSGGMARDEQGPLPNWIEVIGQVMDGVLTMNWSYSDRMYRPETMDRLAQRFRAELIELIRHGGTARHPPD</sequence>
<dbReference type="PROSITE" id="PS50075">
    <property type="entry name" value="CARRIER"/>
    <property type="match status" value="3"/>
</dbReference>
<evidence type="ECO:0000256" key="3">
    <source>
        <dbReference type="ARBA" id="ARBA00022553"/>
    </source>
</evidence>
<dbReference type="PANTHER" id="PTHR45527">
    <property type="entry name" value="NONRIBOSOMAL PEPTIDE SYNTHETASE"/>
    <property type="match status" value="1"/>
</dbReference>
<keyword evidence="4" id="KW-0677">Repeat</keyword>
<keyword evidence="8" id="KW-1185">Reference proteome</keyword>
<dbReference type="InterPro" id="IPR010060">
    <property type="entry name" value="NRPS_synth"/>
</dbReference>
<dbReference type="PROSITE" id="PS00012">
    <property type="entry name" value="PHOSPHOPANTETHEINE"/>
    <property type="match status" value="3"/>
</dbReference>
<feature type="domain" description="Carrier" evidence="6">
    <location>
        <begin position="3266"/>
        <end position="3342"/>
    </location>
</feature>
<dbReference type="PROSITE" id="PS00455">
    <property type="entry name" value="AMP_BINDING"/>
    <property type="match status" value="3"/>
</dbReference>
<dbReference type="InterPro" id="IPR010071">
    <property type="entry name" value="AA_adenyl_dom"/>
</dbReference>
<dbReference type="CDD" id="cd17646">
    <property type="entry name" value="A_NRPS_AB3403-like"/>
    <property type="match status" value="2"/>
</dbReference>
<dbReference type="Pfam" id="PF00668">
    <property type="entry name" value="Condensation"/>
    <property type="match status" value="4"/>
</dbReference>
<dbReference type="InterPro" id="IPR020845">
    <property type="entry name" value="AMP-binding_CS"/>
</dbReference>
<reference evidence="7" key="1">
    <citation type="submission" date="2022-10" db="EMBL/GenBank/DDBJ databases">
        <title>Characterization and whole genome sequencing of a new Roseateles species, isolated from fresh water.</title>
        <authorList>
            <person name="Guliayeva D.Y."/>
            <person name="Akhremchuk A.E."/>
            <person name="Sikolenko M.A."/>
            <person name="Valentovich L.N."/>
            <person name="Sidarenka A.V."/>
        </authorList>
    </citation>
    <scope>NUCLEOTIDE SEQUENCE</scope>
    <source>
        <strain evidence="7">BIM B-1768</strain>
    </source>
</reference>
<dbReference type="Gene3D" id="3.30.300.30">
    <property type="match status" value="3"/>
</dbReference>
<dbReference type="Gene3D" id="3.40.50.980">
    <property type="match status" value="6"/>
</dbReference>
<evidence type="ECO:0000256" key="1">
    <source>
        <dbReference type="ARBA" id="ARBA00001957"/>
    </source>
</evidence>
<dbReference type="InterPro" id="IPR020806">
    <property type="entry name" value="PKS_PP-bd"/>
</dbReference>
<comment type="cofactor">
    <cofactor evidence="1">
        <name>pantetheine 4'-phosphate</name>
        <dbReference type="ChEBI" id="CHEBI:47942"/>
    </cofactor>
</comment>
<dbReference type="NCBIfam" id="NF003417">
    <property type="entry name" value="PRK04813.1"/>
    <property type="match status" value="3"/>
</dbReference>
<protein>
    <submittedName>
        <fullName evidence="7">Amino acid adenylation domain-containing protein</fullName>
    </submittedName>
</protein>
<feature type="domain" description="Carrier" evidence="6">
    <location>
        <begin position="1058"/>
        <end position="1132"/>
    </location>
</feature>
<dbReference type="CDD" id="cd19531">
    <property type="entry name" value="LCL_NRPS-like"/>
    <property type="match status" value="1"/>
</dbReference>
<dbReference type="CDD" id="cd19544">
    <property type="entry name" value="E-C_NRPS"/>
    <property type="match status" value="1"/>
</dbReference>
<dbReference type="InterPro" id="IPR025110">
    <property type="entry name" value="AMP-bd_C"/>
</dbReference>
<evidence type="ECO:0000256" key="5">
    <source>
        <dbReference type="SAM" id="MobiDB-lite"/>
    </source>
</evidence>
<dbReference type="SUPFAM" id="SSF47336">
    <property type="entry name" value="ACP-like"/>
    <property type="match status" value="3"/>
</dbReference>
<evidence type="ECO:0000313" key="7">
    <source>
        <dbReference type="EMBL" id="UXH76220.1"/>
    </source>
</evidence>
<dbReference type="Pfam" id="PF13193">
    <property type="entry name" value="AMP-binding_C"/>
    <property type="match status" value="3"/>
</dbReference>
<gene>
    <name evidence="7" type="ORF">N4261_14195</name>
</gene>
<dbReference type="RefSeq" id="WP_261755953.1">
    <property type="nucleotide sequence ID" value="NZ_CP104562.2"/>
</dbReference>
<proteinExistence type="predicted"/>
<dbReference type="InterPro" id="IPR006162">
    <property type="entry name" value="Ppantetheine_attach_site"/>
</dbReference>
<organism evidence="7 8">
    <name type="scientific">Roseateles amylovorans</name>
    <dbReference type="NCBI Taxonomy" id="2978473"/>
    <lineage>
        <taxon>Bacteria</taxon>
        <taxon>Pseudomonadati</taxon>
        <taxon>Pseudomonadota</taxon>
        <taxon>Betaproteobacteria</taxon>
        <taxon>Burkholderiales</taxon>
        <taxon>Sphaerotilaceae</taxon>
        <taxon>Roseateles</taxon>
    </lineage>
</organism>
<name>A0ABY6AYR0_9BURK</name>
<dbReference type="InterPro" id="IPR023213">
    <property type="entry name" value="CAT-like_dom_sf"/>
</dbReference>
<evidence type="ECO:0000256" key="4">
    <source>
        <dbReference type="ARBA" id="ARBA00022737"/>
    </source>
</evidence>